<name>A0ABU4B9F9_9NOCA</name>
<evidence type="ECO:0000313" key="2">
    <source>
        <dbReference type="Proteomes" id="UP001185755"/>
    </source>
</evidence>
<keyword evidence="2" id="KW-1185">Reference proteome</keyword>
<reference evidence="1 2" key="1">
    <citation type="submission" date="2023-10" db="EMBL/GenBank/DDBJ databases">
        <title>Development of a sustainable strategy for remediation of hydrocarbon-contaminated territories based on the waste exchange concept.</title>
        <authorList>
            <person name="Krivoruchko A."/>
        </authorList>
    </citation>
    <scope>NUCLEOTIDE SEQUENCE [LARGE SCALE GENOMIC DNA]</scope>
    <source>
        <strain evidence="1 2">IEGM 1323</strain>
    </source>
</reference>
<comment type="caution">
    <text evidence="1">The sequence shown here is derived from an EMBL/GenBank/DDBJ whole genome shotgun (WGS) entry which is preliminary data.</text>
</comment>
<protein>
    <submittedName>
        <fullName evidence="1">Uncharacterized protein</fullName>
    </submittedName>
</protein>
<proteinExistence type="predicted"/>
<dbReference type="EMBL" id="JAWLJX010000001">
    <property type="protein sequence ID" value="MDV6260784.1"/>
    <property type="molecule type" value="Genomic_DNA"/>
</dbReference>
<dbReference type="RefSeq" id="WP_317563526.1">
    <property type="nucleotide sequence ID" value="NZ_JAWLJX010000001.1"/>
</dbReference>
<sequence length="201" mass="22305">MESRTDQAEWSDNDLQQDVSEAQWVEDNLDGVATTTVGSLVLTVFDAYVRILYPVRASTPNPTPAKPVAPWRDQLTAVLEVLTRTTTTPNDCWFAVWEGNTALDDVRDTAPTADIAGYNYFLLRGPVSRAADTLGGLSPNLWWPADHAWCMAQHFDFPRAYLGGSTETVAGILALTEIESRPVRVDQVVTTDNYHLNRPTH</sequence>
<organism evidence="1 2">
    <name type="scientific">Rhodococcoides yunnanense</name>
    <dbReference type="NCBI Taxonomy" id="278209"/>
    <lineage>
        <taxon>Bacteria</taxon>
        <taxon>Bacillati</taxon>
        <taxon>Actinomycetota</taxon>
        <taxon>Actinomycetes</taxon>
        <taxon>Mycobacteriales</taxon>
        <taxon>Nocardiaceae</taxon>
        <taxon>Rhodococcoides</taxon>
    </lineage>
</organism>
<accession>A0ABU4B9F9</accession>
<evidence type="ECO:0000313" key="1">
    <source>
        <dbReference type="EMBL" id="MDV6260784.1"/>
    </source>
</evidence>
<dbReference type="Proteomes" id="UP001185755">
    <property type="component" value="Unassembled WGS sequence"/>
</dbReference>
<gene>
    <name evidence="1" type="ORF">R3P96_05470</name>
</gene>